<keyword evidence="2" id="KW-0614">Plasmid</keyword>
<sequence length="163" mass="17605">MSASKAQQAVTAERRAKLIRMRLAGHEFDEIARVLEYSSASAASKDMIRVLEKRRDEQDAEVSVYRQQEGDRLDALLLAHWDAATSGEDPKAADLVLKIMDRRAKLMGLDMPVRAEVSGPDGGAVPLGTGALAELQQLISIAGQTGDPDTLLDGEQDTGDDTD</sequence>
<proteinExistence type="predicted"/>
<organism evidence="2">
    <name type="scientific">Streptomyces sp. W75</name>
    <dbReference type="NCBI Taxonomy" id="1170711"/>
    <lineage>
        <taxon>Bacteria</taxon>
        <taxon>Bacillati</taxon>
        <taxon>Actinomycetota</taxon>
        <taxon>Actinomycetes</taxon>
        <taxon>Kitasatosporales</taxon>
        <taxon>Streptomycetaceae</taxon>
        <taxon>Streptomyces</taxon>
    </lineage>
</organism>
<reference evidence="2" key="1">
    <citation type="submission" date="2011-12" db="EMBL/GenBank/DDBJ databases">
        <title>Complete nucleotide sequence of Streptomyces circular plasmid pCQ4.</title>
        <authorList>
            <person name="Cheng Q."/>
            <person name="Tian X."/>
            <person name="Qin Z."/>
        </authorList>
    </citation>
    <scope>NUCLEOTIDE SEQUENCE</scope>
    <source>
        <strain evidence="2">W75</strain>
        <plasmid evidence="2">pCQ4</plasmid>
    </source>
</reference>
<evidence type="ECO:0000313" key="2">
    <source>
        <dbReference type="EMBL" id="AFH75181.1"/>
    </source>
</evidence>
<accession>I0CEG8</accession>
<dbReference type="AlphaFoldDB" id="I0CEG8"/>
<geneLocation type="plasmid" evidence="2">
    <name>pCQ4</name>
</geneLocation>
<feature type="region of interest" description="Disordered" evidence="1">
    <location>
        <begin position="143"/>
        <end position="163"/>
    </location>
</feature>
<dbReference type="RefSeq" id="WP_015060995.1">
    <property type="nucleotide sequence ID" value="NC_019307.1"/>
</dbReference>
<name>I0CEG8_9ACTN</name>
<protein>
    <submittedName>
        <fullName evidence="2">Gp70</fullName>
    </submittedName>
</protein>
<evidence type="ECO:0000256" key="1">
    <source>
        <dbReference type="SAM" id="MobiDB-lite"/>
    </source>
</evidence>
<dbReference type="EMBL" id="JQ340175">
    <property type="protein sequence ID" value="AFH75181.1"/>
    <property type="molecule type" value="Genomic_DNA"/>
</dbReference>
<feature type="compositionally biased region" description="Acidic residues" evidence="1">
    <location>
        <begin position="150"/>
        <end position="163"/>
    </location>
</feature>
<gene>
    <name evidence="2" type="ORF">pCQ4.56</name>
</gene>